<evidence type="ECO:0000256" key="6">
    <source>
        <dbReference type="ARBA" id="ARBA00023288"/>
    </source>
</evidence>
<keyword evidence="6" id="KW-0449">Lipoprotein</keyword>
<dbReference type="Pfam" id="PF02608">
    <property type="entry name" value="Bmp"/>
    <property type="match status" value="1"/>
</dbReference>
<evidence type="ECO:0000256" key="7">
    <source>
        <dbReference type="SAM" id="SignalP"/>
    </source>
</evidence>
<dbReference type="EMBL" id="CP087994">
    <property type="protein sequence ID" value="UYO61151.1"/>
    <property type="molecule type" value="Genomic_DNA"/>
</dbReference>
<keyword evidence="4 7" id="KW-0732">Signal</keyword>
<dbReference type="InterPro" id="IPR003760">
    <property type="entry name" value="PnrA-like"/>
</dbReference>
<evidence type="ECO:0000256" key="2">
    <source>
        <dbReference type="ARBA" id="ARBA00008610"/>
    </source>
</evidence>
<accession>A0ABY6HC60</accession>
<evidence type="ECO:0000259" key="8">
    <source>
        <dbReference type="Pfam" id="PF02608"/>
    </source>
</evidence>
<evidence type="ECO:0000256" key="5">
    <source>
        <dbReference type="ARBA" id="ARBA00023136"/>
    </source>
</evidence>
<keyword evidence="5" id="KW-0472">Membrane</keyword>
<evidence type="ECO:0000313" key="10">
    <source>
        <dbReference type="Proteomes" id="UP001163550"/>
    </source>
</evidence>
<evidence type="ECO:0000313" key="9">
    <source>
        <dbReference type="EMBL" id="UYO61151.1"/>
    </source>
</evidence>
<feature type="domain" description="ABC transporter substrate-binding protein PnrA-like" evidence="8">
    <location>
        <begin position="53"/>
        <end position="349"/>
    </location>
</feature>
<reference evidence="9" key="1">
    <citation type="submission" date="2021-11" db="EMBL/GenBank/DDBJ databases">
        <title>Isoprene-degrading acetogen.</title>
        <authorList>
            <person name="Yang Y."/>
            <person name="Jin H."/>
            <person name="Yan J."/>
        </authorList>
    </citation>
    <scope>NUCLEOTIDE SEQUENCE</scope>
    <source>
        <strain evidence="9">Berkeley</strain>
    </source>
</reference>
<evidence type="ECO:0000256" key="3">
    <source>
        <dbReference type="ARBA" id="ARBA00022475"/>
    </source>
</evidence>
<evidence type="ECO:0000256" key="1">
    <source>
        <dbReference type="ARBA" id="ARBA00004193"/>
    </source>
</evidence>
<dbReference type="InterPro" id="IPR050957">
    <property type="entry name" value="BMP_lipoprotein"/>
</dbReference>
<gene>
    <name evidence="9" type="ORF">LNN31_10170</name>
</gene>
<feature type="chain" id="PRO_5045700911" evidence="7">
    <location>
        <begin position="22"/>
        <end position="351"/>
    </location>
</feature>
<dbReference type="InterPro" id="IPR028082">
    <property type="entry name" value="Peripla_BP_I"/>
</dbReference>
<dbReference type="SUPFAM" id="SSF53822">
    <property type="entry name" value="Periplasmic binding protein-like I"/>
    <property type="match status" value="1"/>
</dbReference>
<dbReference type="RefSeq" id="WP_228879594.1">
    <property type="nucleotide sequence ID" value="NZ_CABIIK010000015.1"/>
</dbReference>
<organism evidence="9 10">
    <name type="scientific">Acetobacterium wieringae</name>
    <dbReference type="NCBI Taxonomy" id="52694"/>
    <lineage>
        <taxon>Bacteria</taxon>
        <taxon>Bacillati</taxon>
        <taxon>Bacillota</taxon>
        <taxon>Clostridia</taxon>
        <taxon>Eubacteriales</taxon>
        <taxon>Eubacteriaceae</taxon>
        <taxon>Acetobacterium</taxon>
    </lineage>
</organism>
<comment type="similarity">
    <text evidence="2">Belongs to the BMP lipoprotein family.</text>
</comment>
<name>A0ABY6HC60_9FIRM</name>
<dbReference type="CDD" id="cd06354">
    <property type="entry name" value="PBP1_PrnA-like"/>
    <property type="match status" value="1"/>
</dbReference>
<protein>
    <submittedName>
        <fullName evidence="9">BMP family ABC transporter substrate-binding protein</fullName>
    </submittedName>
</protein>
<dbReference type="Gene3D" id="3.40.50.2300">
    <property type="match status" value="2"/>
</dbReference>
<evidence type="ECO:0000256" key="4">
    <source>
        <dbReference type="ARBA" id="ARBA00022729"/>
    </source>
</evidence>
<dbReference type="Proteomes" id="UP001163550">
    <property type="component" value="Chromosome"/>
</dbReference>
<dbReference type="PANTHER" id="PTHR34296:SF2">
    <property type="entry name" value="ABC TRANSPORTER GUANOSINE-BINDING PROTEIN NUPN"/>
    <property type="match status" value="1"/>
</dbReference>
<feature type="signal peptide" evidence="7">
    <location>
        <begin position="1"/>
        <end position="21"/>
    </location>
</feature>
<dbReference type="PANTHER" id="PTHR34296">
    <property type="entry name" value="TRANSCRIPTIONAL ACTIVATOR PROTEIN MED"/>
    <property type="match status" value="1"/>
</dbReference>
<proteinExistence type="inferred from homology"/>
<sequence length="351" mass="37810">MSKISKLLIAILAILMTGAVAQFVAINRENNENIKIDSAESGQIEADKPFKVGIVLSIGGLGDKSYNDLAYEGTRLAQEKLGIEYSYIEPATSIETEMAYGAHHLRQYAKEDYDLVIATGFLFKDACEKVAQEYPDVQFVIIDSVVAAPNVTSLTFKTNEGSFLVGAVAGMVTKTNTIGYIGAQDTEIFQEFRNGYEQGAVYVNPEVSIASRIVGGDNPFAVPNRGYELANELIAQQADVVYTVAGATGIGAIEACKEKGIYAIGVDSDQDYIAKGTVITSMMKKIDTAVYTAIELAMKGELESGILEFNIANGGIDTSPFTHTRDQLPADALAKLDQIKKDIISGKIKLN</sequence>
<comment type="subcellular location">
    <subcellularLocation>
        <location evidence="1">Cell membrane</location>
        <topology evidence="1">Lipid-anchor</topology>
    </subcellularLocation>
</comment>
<keyword evidence="3" id="KW-1003">Cell membrane</keyword>
<keyword evidence="10" id="KW-1185">Reference proteome</keyword>